<dbReference type="EMBL" id="CAJPWZ010002501">
    <property type="protein sequence ID" value="CAG2239050.1"/>
    <property type="molecule type" value="Genomic_DNA"/>
</dbReference>
<dbReference type="AlphaFoldDB" id="A0A8S3TYM0"/>
<dbReference type="SUPFAM" id="SSF52540">
    <property type="entry name" value="P-loop containing nucleoside triphosphate hydrolases"/>
    <property type="match status" value="1"/>
</dbReference>
<feature type="compositionally biased region" description="Polar residues" evidence="4">
    <location>
        <begin position="237"/>
        <end position="258"/>
    </location>
</feature>
<dbReference type="PROSITE" id="PS50297">
    <property type="entry name" value="ANK_REP_REGION"/>
    <property type="match status" value="2"/>
</dbReference>
<protein>
    <submittedName>
        <fullName evidence="5">RIPK4</fullName>
        <ecNumber evidence="5">2.7.11.1</ecNumber>
    </submittedName>
</protein>
<feature type="region of interest" description="Disordered" evidence="4">
    <location>
        <begin position="216"/>
        <end position="279"/>
    </location>
</feature>
<accession>A0A8S3TYM0</accession>
<feature type="compositionally biased region" description="Basic and acidic residues" evidence="4">
    <location>
        <begin position="223"/>
        <end position="233"/>
    </location>
</feature>
<evidence type="ECO:0000313" key="5">
    <source>
        <dbReference type="EMBL" id="CAG2239050.1"/>
    </source>
</evidence>
<dbReference type="PANTHER" id="PTHR24173">
    <property type="entry name" value="ANKYRIN REPEAT CONTAINING"/>
    <property type="match status" value="1"/>
</dbReference>
<dbReference type="InterPro" id="IPR002110">
    <property type="entry name" value="Ankyrin_rpt"/>
</dbReference>
<dbReference type="InterPro" id="IPR011029">
    <property type="entry name" value="DEATH-like_dom_sf"/>
</dbReference>
<dbReference type="PANTHER" id="PTHR24173:SF74">
    <property type="entry name" value="ANKYRIN REPEAT DOMAIN-CONTAINING PROTEIN 16"/>
    <property type="match status" value="1"/>
</dbReference>
<dbReference type="SMART" id="SM00248">
    <property type="entry name" value="ANK"/>
    <property type="match status" value="3"/>
</dbReference>
<dbReference type="InterPro" id="IPR036770">
    <property type="entry name" value="Ankyrin_rpt-contain_sf"/>
</dbReference>
<evidence type="ECO:0000256" key="4">
    <source>
        <dbReference type="SAM" id="MobiDB-lite"/>
    </source>
</evidence>
<dbReference type="OrthoDB" id="5962960at2759"/>
<feature type="repeat" description="ANK" evidence="3">
    <location>
        <begin position="9"/>
        <end position="41"/>
    </location>
</feature>
<dbReference type="InterPro" id="IPR027417">
    <property type="entry name" value="P-loop_NTPase"/>
</dbReference>
<gene>
    <name evidence="5" type="ORF">MEDL_51443</name>
</gene>
<feature type="repeat" description="ANK" evidence="3">
    <location>
        <begin position="42"/>
        <end position="66"/>
    </location>
</feature>
<dbReference type="Pfam" id="PF12796">
    <property type="entry name" value="Ank_2"/>
    <property type="match status" value="1"/>
</dbReference>
<reference evidence="5" key="1">
    <citation type="submission" date="2021-03" db="EMBL/GenBank/DDBJ databases">
        <authorList>
            <person name="Bekaert M."/>
        </authorList>
    </citation>
    <scope>NUCLEOTIDE SEQUENCE</scope>
</reference>
<name>A0A8S3TYM0_MYTED</name>
<comment type="caution">
    <text evidence="5">The sequence shown here is derived from an EMBL/GenBank/DDBJ whole genome shotgun (WGS) entry which is preliminary data.</text>
</comment>
<dbReference type="Gene3D" id="1.25.40.20">
    <property type="entry name" value="Ankyrin repeat-containing domain"/>
    <property type="match status" value="1"/>
</dbReference>
<dbReference type="Gene3D" id="3.40.50.300">
    <property type="entry name" value="P-loop containing nucleotide triphosphate hydrolases"/>
    <property type="match status" value="1"/>
</dbReference>
<dbReference type="EC" id="2.7.11.1" evidence="5"/>
<dbReference type="GO" id="GO:0004674">
    <property type="term" value="F:protein serine/threonine kinase activity"/>
    <property type="evidence" value="ECO:0007669"/>
    <property type="project" value="UniProtKB-EC"/>
</dbReference>
<dbReference type="SUPFAM" id="SSF48403">
    <property type="entry name" value="Ankyrin repeat"/>
    <property type="match status" value="1"/>
</dbReference>
<keyword evidence="5" id="KW-0808">Transferase</keyword>
<evidence type="ECO:0000313" key="6">
    <source>
        <dbReference type="Proteomes" id="UP000683360"/>
    </source>
</evidence>
<keyword evidence="1" id="KW-0677">Repeat</keyword>
<feature type="compositionally biased region" description="Polar residues" evidence="4">
    <location>
        <begin position="269"/>
        <end position="279"/>
    </location>
</feature>
<evidence type="ECO:0000256" key="1">
    <source>
        <dbReference type="ARBA" id="ARBA00022737"/>
    </source>
</evidence>
<dbReference type="SUPFAM" id="SSF47986">
    <property type="entry name" value="DEATH domain"/>
    <property type="match status" value="1"/>
</dbReference>
<dbReference type="Gene3D" id="1.10.533.10">
    <property type="entry name" value="Death Domain, Fas"/>
    <property type="match status" value="2"/>
</dbReference>
<organism evidence="5 6">
    <name type="scientific">Mytilus edulis</name>
    <name type="common">Blue mussel</name>
    <dbReference type="NCBI Taxonomy" id="6550"/>
    <lineage>
        <taxon>Eukaryota</taxon>
        <taxon>Metazoa</taxon>
        <taxon>Spiralia</taxon>
        <taxon>Lophotrochozoa</taxon>
        <taxon>Mollusca</taxon>
        <taxon>Bivalvia</taxon>
        <taxon>Autobranchia</taxon>
        <taxon>Pteriomorphia</taxon>
        <taxon>Mytilida</taxon>
        <taxon>Mytiloidea</taxon>
        <taxon>Mytilidae</taxon>
        <taxon>Mytilinae</taxon>
        <taxon>Mytilus</taxon>
    </lineage>
</organism>
<keyword evidence="2 3" id="KW-0040">ANK repeat</keyword>
<sequence length="1034" mass="117708">MSVVLFQGRGQTALMVAAWIGQLEICRLLIDRGCKIDITSRDGYTALHLAAQEGYLQTTRCLVEQGGASPLVTTHQGKTPYDLAAAKLKFDPRYKELVEYLQNIRDISESILTKLTQLNRDDFQDLVALGTFSSYENRVFLAGPCNIGKSSLASILIDEAIPKTWYSTDGLVIHFGRNGIDLQHRKMIPLKKGSGDILTKLLLGNPELKEQQIRPVESQIEQNVDKNIDKVPGDPKSNLTTNESKLNPSNMDNLPPKQQRQKNKAAPEMTSSDRQQQIPIQTSQKTLKGIQEQPSHTAHSIQDDLMEKIKEGTYIMKIAPSDLVDFGGQRSFDMTHQLFIQHRGTFILMFDGRLGLYTELEEYPQGDVTAASILVHWINSILTYCTKSVDKMPRIVFAATHSDSFSEDEKNKLVVIFQEELTKMFSSHKLHEHILYDKVFFINATDEADEEIGRLKDKLVDIAFQQSTWGQQMPIVWVPLDLQISDMRTDGVKLITKEKLLEMNKNNKEFALSERRVEDFLLVQHSIGKLLYFNEPALRDFIVIQPSAMVNILRAFITDRMFWPENGPIRNILENLSSTGVLTKTNLFTLWLQPAFKNILMSERMQEYVVQVLLHLDILVEPKHYAGKDVVVDLYLVPCIVASKFPPKIQNAATDDRTICIAYHLKETVVPSALSFKLIGAAISIWPLKKVDARYCLYYQAAVMDTDTRNELQIHVKGHRIVAYLVNDTSKHLISPDLATTIQECLTLALGRILKFYGHCFGRENHYVTSDLFEIEVGEVCKGETCLIPLSDAKTKAHWRCKNGKIHNTKFPLNWVVDKNKKQCDSNCKGLETEAQLLTPDDQHFVQLARTIGIGDFYNFFIELGMEKADYDNLNFRYFSNPMDFMLMGLFEWRDKTESDQLTATFGKLQKALTAIERQHYLCQLTLIIYRKAHSRLQDVPSDDVIDALTDKNLIGDCVVHLGVELCLSIGDIKKTLYNFPRDLNGQVHDLLTKWKNCNEIKMVKPTIYRLMVALQHIKAAKGLSFVKKTYGVE</sequence>
<dbReference type="PROSITE" id="PS50088">
    <property type="entry name" value="ANK_REPEAT"/>
    <property type="match status" value="2"/>
</dbReference>
<dbReference type="Proteomes" id="UP000683360">
    <property type="component" value="Unassembled WGS sequence"/>
</dbReference>
<proteinExistence type="predicted"/>
<evidence type="ECO:0000256" key="3">
    <source>
        <dbReference type="PROSITE-ProRule" id="PRU00023"/>
    </source>
</evidence>
<keyword evidence="6" id="KW-1185">Reference proteome</keyword>
<evidence type="ECO:0000256" key="2">
    <source>
        <dbReference type="ARBA" id="ARBA00023043"/>
    </source>
</evidence>